<dbReference type="PROSITE" id="PS50893">
    <property type="entry name" value="ABC_TRANSPORTER_2"/>
    <property type="match status" value="1"/>
</dbReference>
<evidence type="ECO:0000313" key="7">
    <source>
        <dbReference type="Proteomes" id="UP001208131"/>
    </source>
</evidence>
<dbReference type="Gene3D" id="3.40.50.300">
    <property type="entry name" value="P-loop containing nucleotide triphosphate hydrolases"/>
    <property type="match status" value="1"/>
</dbReference>
<dbReference type="Pfam" id="PF00005">
    <property type="entry name" value="ABC_tran"/>
    <property type="match status" value="1"/>
</dbReference>
<keyword evidence="4 6" id="KW-0067">ATP-binding</keyword>
<reference evidence="6 7" key="1">
    <citation type="journal article" date="2021" name="ISME Commun">
        <title>Automated analysis of genomic sequences facilitates high-throughput and comprehensive description of bacteria.</title>
        <authorList>
            <person name="Hitch T.C.A."/>
        </authorList>
    </citation>
    <scope>NUCLEOTIDE SEQUENCE [LARGE SCALE GENOMIC DNA]</scope>
    <source>
        <strain evidence="6 7">Sanger_31</strain>
    </source>
</reference>
<evidence type="ECO:0000256" key="1">
    <source>
        <dbReference type="ARBA" id="ARBA00005417"/>
    </source>
</evidence>
<dbReference type="InterPro" id="IPR015860">
    <property type="entry name" value="ABC_transpr_TagH-like"/>
</dbReference>
<dbReference type="InterPro" id="IPR003593">
    <property type="entry name" value="AAA+_ATPase"/>
</dbReference>
<dbReference type="CDD" id="cd03220">
    <property type="entry name" value="ABC_KpsT_Wzt"/>
    <property type="match status" value="1"/>
</dbReference>
<dbReference type="PROSITE" id="PS00211">
    <property type="entry name" value="ABC_TRANSPORTER_1"/>
    <property type="match status" value="1"/>
</dbReference>
<gene>
    <name evidence="6" type="ORF">OCV57_04510</name>
</gene>
<evidence type="ECO:0000256" key="3">
    <source>
        <dbReference type="ARBA" id="ARBA00022741"/>
    </source>
</evidence>
<sequence length="244" mass="27048">MENQATEPIIEFLDVKKEYFLYKNEKARFKAIFTKNRGVKKHPALKGVSFKIYPGESVGIIGKNGAGKSTILKMITGVSFPNSGTITVRGKVAALLELTAGFSLDMTGMENIYLKGYLLGLNDDQIKEIEQDIIDFADLGEYIDQPVRTYSSGMKMRLGFAININIKPDILVVDEALSVGDADFQKKCRDKINDVIATGVTVLFVSHSRKAIEETCTRAIFLKDGKVQVDGTVEEAFDAYDKKK</sequence>
<dbReference type="InterPro" id="IPR017871">
    <property type="entry name" value="ABC_transporter-like_CS"/>
</dbReference>
<dbReference type="GO" id="GO:0016020">
    <property type="term" value="C:membrane"/>
    <property type="evidence" value="ECO:0007669"/>
    <property type="project" value="InterPro"/>
</dbReference>
<dbReference type="AlphaFoldDB" id="A0AAE3IF96"/>
<dbReference type="InterPro" id="IPR027417">
    <property type="entry name" value="P-loop_NTPase"/>
</dbReference>
<keyword evidence="2" id="KW-0813">Transport</keyword>
<dbReference type="SUPFAM" id="SSF52540">
    <property type="entry name" value="P-loop containing nucleoside triphosphate hydrolases"/>
    <property type="match status" value="1"/>
</dbReference>
<keyword evidence="3" id="KW-0547">Nucleotide-binding</keyword>
<evidence type="ECO:0000256" key="2">
    <source>
        <dbReference type="ARBA" id="ARBA00022448"/>
    </source>
</evidence>
<dbReference type="GO" id="GO:0016887">
    <property type="term" value="F:ATP hydrolysis activity"/>
    <property type="evidence" value="ECO:0007669"/>
    <property type="project" value="InterPro"/>
</dbReference>
<dbReference type="GO" id="GO:0005524">
    <property type="term" value="F:ATP binding"/>
    <property type="evidence" value="ECO:0007669"/>
    <property type="project" value="UniProtKB-KW"/>
</dbReference>
<dbReference type="InterPro" id="IPR050683">
    <property type="entry name" value="Bact_Polysacc_Export_ATP-bd"/>
</dbReference>
<keyword evidence="7" id="KW-1185">Reference proteome</keyword>
<name>A0AAE3IF96_9FIRM</name>
<dbReference type="Proteomes" id="UP001208131">
    <property type="component" value="Unassembled WGS sequence"/>
</dbReference>
<proteinExistence type="inferred from homology"/>
<dbReference type="PANTHER" id="PTHR46743:SF2">
    <property type="entry name" value="TEICHOIC ACIDS EXPORT ATP-BINDING PROTEIN TAGH"/>
    <property type="match status" value="1"/>
</dbReference>
<evidence type="ECO:0000256" key="4">
    <source>
        <dbReference type="ARBA" id="ARBA00022840"/>
    </source>
</evidence>
<dbReference type="InterPro" id="IPR003439">
    <property type="entry name" value="ABC_transporter-like_ATP-bd"/>
</dbReference>
<comment type="caution">
    <text evidence="6">The sequence shown here is derived from an EMBL/GenBank/DDBJ whole genome shotgun (WGS) entry which is preliminary data.</text>
</comment>
<evidence type="ECO:0000313" key="6">
    <source>
        <dbReference type="EMBL" id="MCU6705188.1"/>
    </source>
</evidence>
<dbReference type="GO" id="GO:0140359">
    <property type="term" value="F:ABC-type transporter activity"/>
    <property type="evidence" value="ECO:0007669"/>
    <property type="project" value="InterPro"/>
</dbReference>
<dbReference type="RefSeq" id="WP_038670818.1">
    <property type="nucleotide sequence ID" value="NZ_JAOQJZ010000003.1"/>
</dbReference>
<accession>A0AAE3IF96</accession>
<dbReference type="PANTHER" id="PTHR46743">
    <property type="entry name" value="TEICHOIC ACIDS EXPORT ATP-BINDING PROTEIN TAGH"/>
    <property type="match status" value="1"/>
</dbReference>
<protein>
    <submittedName>
        <fullName evidence="6">ABC transporter ATP-binding protein</fullName>
    </submittedName>
</protein>
<organism evidence="6 7">
    <name type="scientific">Hominimerdicola aceti</name>
    <dbReference type="NCBI Taxonomy" id="2981726"/>
    <lineage>
        <taxon>Bacteria</taxon>
        <taxon>Bacillati</taxon>
        <taxon>Bacillota</taxon>
        <taxon>Clostridia</taxon>
        <taxon>Eubacteriales</taxon>
        <taxon>Oscillospiraceae</taxon>
        <taxon>Hominimerdicola</taxon>
    </lineage>
</organism>
<evidence type="ECO:0000259" key="5">
    <source>
        <dbReference type="PROSITE" id="PS50893"/>
    </source>
</evidence>
<comment type="similarity">
    <text evidence="1">Belongs to the ABC transporter superfamily.</text>
</comment>
<dbReference type="EMBL" id="JAOQJZ010000003">
    <property type="protein sequence ID" value="MCU6705188.1"/>
    <property type="molecule type" value="Genomic_DNA"/>
</dbReference>
<dbReference type="SMART" id="SM00382">
    <property type="entry name" value="AAA"/>
    <property type="match status" value="1"/>
</dbReference>
<feature type="domain" description="ABC transporter" evidence="5">
    <location>
        <begin position="27"/>
        <end position="244"/>
    </location>
</feature>